<name>A0A7L6N3C7_9MOLU</name>
<sequence length="695" mass="82091">MKKIILLISFSFVMFLLGCDGFVVNTSMIDSSIESSTNDNETIENTYEKSTEIPTIEDDTELTTSFPITSKEELTSTEEETSTEEPTSTDEETFTEVQTTIEITEDQTETPTSHQETINEDEAYIQEVYLMISEYFPEQISEDTVLPMLLKEGLSIRYYLNNQRLENYKIIYEALSYSKTLDIRVIIDYQSSSQIFDFTILQLRDEDMYQESLVNEIFLDAIEEIQAAIPTYVQSDISLPKHDVVQVSYSVDHSYILNNRLIFIFHDQDKTVNMNIELTYQNQIRTHQLILTFLAMTKIHKIPEIHITTEANQSIDSKETYVYGHLTLYNFNEYNQEEILLNQVGMNIRLRGNSTLYMPKLPYKIKFDDKQSMFTDYFEKDWVLLANFSDQTLIRNALAFQLSRDLNMEFSPSFQFVDLYVNGVYQGNYLLTDQVEVTNDRINIEENTSNIDTGYLLEYDMRIYDEGLDTTKENYFLIDGIPFVIKSPDYYDQHYLPGQKEYIETYMNDLFNVLKNKEDYHHLIDESTFIDWFIVNEIFKNVDSGYSSVYYYKDQGGLLKMGPVWDFDLSSGNYGHLQEDLRGPEGFYTSRSEKNRIFYYLMEYDEFKSALKLRWNQVYEEVILNIIDEVYRLTDQINLSRYHNFQSWDIIGSYQDWFVSPELLAIQTYEGQVEFLRDFLIIRIDWLNQEINKFN</sequence>
<evidence type="ECO:0000256" key="1">
    <source>
        <dbReference type="SAM" id="MobiDB-lite"/>
    </source>
</evidence>
<evidence type="ECO:0008006" key="4">
    <source>
        <dbReference type="Google" id="ProtNLM"/>
    </source>
</evidence>
<gene>
    <name evidence="2" type="ORF">HF295_07855</name>
</gene>
<dbReference type="InterPro" id="IPR014867">
    <property type="entry name" value="Spore_coat_CotH_CotH2/3/7"/>
</dbReference>
<feature type="region of interest" description="Disordered" evidence="1">
    <location>
        <begin position="33"/>
        <end position="94"/>
    </location>
</feature>
<evidence type="ECO:0000313" key="3">
    <source>
        <dbReference type="Proteomes" id="UP000512167"/>
    </source>
</evidence>
<accession>A0A7L6N3C7</accession>
<reference evidence="2 3" key="1">
    <citation type="submission" date="2020-04" db="EMBL/GenBank/DDBJ databases">
        <authorList>
            <person name="Zheng R.K."/>
            <person name="Sun C.M."/>
        </authorList>
    </citation>
    <scope>NUCLEOTIDE SEQUENCE [LARGE SCALE GENOMIC DNA]</scope>
    <source>
        <strain evidence="3">zrk29</strain>
    </source>
</reference>
<organism evidence="2 3">
    <name type="scientific">Hujiaoplasma nucleasis</name>
    <dbReference type="NCBI Taxonomy" id="2725268"/>
    <lineage>
        <taxon>Bacteria</taxon>
        <taxon>Bacillati</taxon>
        <taxon>Mycoplasmatota</taxon>
        <taxon>Mollicutes</taxon>
        <taxon>Candidatus Izemoplasmatales</taxon>
        <taxon>Hujiaoplasmataceae</taxon>
        <taxon>Hujiaoplasma</taxon>
    </lineage>
</organism>
<keyword evidence="3" id="KW-1185">Reference proteome</keyword>
<dbReference type="Pfam" id="PF08757">
    <property type="entry name" value="CotH"/>
    <property type="match status" value="1"/>
</dbReference>
<evidence type="ECO:0000313" key="2">
    <source>
        <dbReference type="EMBL" id="QLY40770.1"/>
    </source>
</evidence>
<dbReference type="KEGG" id="tbk:HF295_07855"/>
<dbReference type="Proteomes" id="UP000512167">
    <property type="component" value="Chromosome"/>
</dbReference>
<proteinExistence type="predicted"/>
<dbReference type="AlphaFoldDB" id="A0A7L6N3C7"/>
<feature type="compositionally biased region" description="Acidic residues" evidence="1">
    <location>
        <begin position="75"/>
        <end position="94"/>
    </location>
</feature>
<protein>
    <recommendedName>
        <fullName evidence="4">Spore coat protein CotH</fullName>
    </recommendedName>
</protein>
<feature type="compositionally biased region" description="Polar residues" evidence="1">
    <location>
        <begin position="33"/>
        <end position="45"/>
    </location>
</feature>
<dbReference type="RefSeq" id="WP_312031618.1">
    <property type="nucleotide sequence ID" value="NZ_CP051151.1"/>
</dbReference>
<dbReference type="EMBL" id="CP051151">
    <property type="protein sequence ID" value="QLY40770.1"/>
    <property type="molecule type" value="Genomic_DNA"/>
</dbReference>
<dbReference type="PROSITE" id="PS51257">
    <property type="entry name" value="PROKAR_LIPOPROTEIN"/>
    <property type="match status" value="1"/>
</dbReference>